<keyword evidence="8" id="KW-1015">Disulfide bond</keyword>
<dbReference type="InterPro" id="IPR001839">
    <property type="entry name" value="TGF-b_C"/>
</dbReference>
<evidence type="ECO:0000256" key="6">
    <source>
        <dbReference type="ARBA" id="ARBA00022729"/>
    </source>
</evidence>
<keyword evidence="5" id="KW-0372">Hormone</keyword>
<evidence type="ECO:0000313" key="15">
    <source>
        <dbReference type="Proteomes" id="UP000503349"/>
    </source>
</evidence>
<feature type="compositionally biased region" description="Basic and acidic residues" evidence="12">
    <location>
        <begin position="40"/>
        <end position="60"/>
    </location>
</feature>
<dbReference type="GO" id="GO:0008083">
    <property type="term" value="F:growth factor activity"/>
    <property type="evidence" value="ECO:0007669"/>
    <property type="project" value="UniProtKB-KW"/>
</dbReference>
<protein>
    <submittedName>
        <fullName evidence="14">Inhibin beta A chain Activin beta-A chain</fullName>
    </submittedName>
</protein>
<reference evidence="14 15" key="1">
    <citation type="submission" date="2019-02" db="EMBL/GenBank/DDBJ databases">
        <title>Opniocepnalus argus genome.</title>
        <authorList>
            <person name="Zhou C."/>
            <person name="Xiao S."/>
        </authorList>
    </citation>
    <scope>NUCLEOTIDE SEQUENCE [LARGE SCALE GENOMIC DNA]</scope>
    <source>
        <strain evidence="14">OARG1902GOOAL</strain>
        <tissue evidence="14">Muscle</tissue>
    </source>
</reference>
<dbReference type="SUPFAM" id="SSF57501">
    <property type="entry name" value="Cystine-knot cytokines"/>
    <property type="match status" value="1"/>
</dbReference>
<feature type="compositionally biased region" description="Basic and acidic residues" evidence="12">
    <location>
        <begin position="20"/>
        <end position="30"/>
    </location>
</feature>
<keyword evidence="4" id="KW-0964">Secreted</keyword>
<dbReference type="PROSITE" id="PS00250">
    <property type="entry name" value="TGF_BETA_1"/>
    <property type="match status" value="1"/>
</dbReference>
<organism evidence="14 15">
    <name type="scientific">Channa argus</name>
    <name type="common">Northern snakehead</name>
    <name type="synonym">Ophicephalus argus</name>
    <dbReference type="NCBI Taxonomy" id="215402"/>
    <lineage>
        <taxon>Eukaryota</taxon>
        <taxon>Metazoa</taxon>
        <taxon>Chordata</taxon>
        <taxon>Craniata</taxon>
        <taxon>Vertebrata</taxon>
        <taxon>Euteleostomi</taxon>
        <taxon>Actinopterygii</taxon>
        <taxon>Neopterygii</taxon>
        <taxon>Teleostei</taxon>
        <taxon>Neoteleostei</taxon>
        <taxon>Acanthomorphata</taxon>
        <taxon>Anabantaria</taxon>
        <taxon>Anabantiformes</taxon>
        <taxon>Channoidei</taxon>
        <taxon>Channidae</taxon>
        <taxon>Channa</taxon>
    </lineage>
</organism>
<evidence type="ECO:0000256" key="7">
    <source>
        <dbReference type="ARBA" id="ARBA00023030"/>
    </source>
</evidence>
<feature type="region of interest" description="Disordered" evidence="12">
    <location>
        <begin position="207"/>
        <end position="247"/>
    </location>
</feature>
<evidence type="ECO:0000256" key="11">
    <source>
        <dbReference type="RuleBase" id="RU000354"/>
    </source>
</evidence>
<gene>
    <name evidence="14" type="ORF">EXN66_Car019599</name>
</gene>
<comment type="similarity">
    <text evidence="3 11">Belongs to the TGF-beta family.</text>
</comment>
<dbReference type="InterPro" id="IPR001318">
    <property type="entry name" value="Inhibin_betaC"/>
</dbReference>
<keyword evidence="15" id="KW-1185">Reference proteome</keyword>
<evidence type="ECO:0000256" key="2">
    <source>
        <dbReference type="ARBA" id="ARBA00004613"/>
    </source>
</evidence>
<feature type="compositionally biased region" description="Gly residues" evidence="12">
    <location>
        <begin position="220"/>
        <end position="232"/>
    </location>
</feature>
<evidence type="ECO:0000313" key="14">
    <source>
        <dbReference type="EMBL" id="KAF3703911.1"/>
    </source>
</evidence>
<evidence type="ECO:0000256" key="5">
    <source>
        <dbReference type="ARBA" id="ARBA00022702"/>
    </source>
</evidence>
<evidence type="ECO:0000256" key="8">
    <source>
        <dbReference type="ARBA" id="ARBA00023157"/>
    </source>
</evidence>
<dbReference type="InterPro" id="IPR029034">
    <property type="entry name" value="Cystine-knot_cytokine"/>
</dbReference>
<dbReference type="Gene3D" id="2.10.90.10">
    <property type="entry name" value="Cystine-knot cytokines"/>
    <property type="match status" value="1"/>
</dbReference>
<dbReference type="PANTHER" id="PTHR11848:SF133">
    <property type="entry name" value="INHIBIN BETA A CHAIN"/>
    <property type="match status" value="1"/>
</dbReference>
<feature type="domain" description="TGF-beta family profile" evidence="13">
    <location>
        <begin position="411"/>
        <end position="532"/>
    </location>
</feature>
<dbReference type="PRINTS" id="PR00672">
    <property type="entry name" value="INHIBINBC"/>
</dbReference>
<evidence type="ECO:0000256" key="12">
    <source>
        <dbReference type="SAM" id="MobiDB-lite"/>
    </source>
</evidence>
<dbReference type="Pfam" id="PF00019">
    <property type="entry name" value="TGF_beta"/>
    <property type="match status" value="1"/>
</dbReference>
<feature type="compositionally biased region" description="Low complexity" evidence="12">
    <location>
        <begin position="233"/>
        <end position="247"/>
    </location>
</feature>
<proteinExistence type="inferred from homology"/>
<accession>A0A6G1QML5</accession>
<feature type="region of interest" description="Disordered" evidence="12">
    <location>
        <begin position="20"/>
        <end position="70"/>
    </location>
</feature>
<comment type="subcellular location">
    <subcellularLocation>
        <location evidence="2">Secreted</location>
    </subcellularLocation>
</comment>
<comment type="function">
    <text evidence="1">Inhibins and activins inhibit and activate, respectively, the secretion of follitropin by the pituitary gland. Inhibins/activins are involved in regulating a number of diverse functions such as hypothalamic and pituitary hormone secretion, gonadal hormone secretion, germ cell development and maturation, erythroid differentiation, insulin secretion, nerve cell survival, embryonic axial development or bone growth, depending on their subunit composition. Inhibins appear to oppose the functions of activins.</text>
</comment>
<dbReference type="InterPro" id="IPR001111">
    <property type="entry name" value="TGF-b_propeptide"/>
</dbReference>
<name>A0A6G1QML5_CHAAH</name>
<dbReference type="PANTHER" id="PTHR11848">
    <property type="entry name" value="TGF-BETA FAMILY"/>
    <property type="match status" value="1"/>
</dbReference>
<dbReference type="InterPro" id="IPR017948">
    <property type="entry name" value="TGFb_CS"/>
</dbReference>
<evidence type="ECO:0000256" key="3">
    <source>
        <dbReference type="ARBA" id="ARBA00006656"/>
    </source>
</evidence>
<keyword evidence="9" id="KW-0325">Glycoprotein</keyword>
<dbReference type="CDD" id="cd19404">
    <property type="entry name" value="TGF_beta_INHBA"/>
    <property type="match status" value="1"/>
</dbReference>
<dbReference type="InterPro" id="IPR015615">
    <property type="entry name" value="TGF-beta-rel"/>
</dbReference>
<dbReference type="AlphaFoldDB" id="A0A6G1QML5"/>
<comment type="subunit">
    <text evidence="10">Homodimeric or heterodimeric through association with alpha and beta subunits, linked by one or more disulfide bonds. Inhibins are heterodimers of one alpha and one beta subunit. Activins are homo- or heterodimers of beta subunits only.</text>
</comment>
<dbReference type="Proteomes" id="UP000503349">
    <property type="component" value="Chromosome 19"/>
</dbReference>
<evidence type="ECO:0000256" key="10">
    <source>
        <dbReference type="ARBA" id="ARBA00026046"/>
    </source>
</evidence>
<evidence type="ECO:0000256" key="9">
    <source>
        <dbReference type="ARBA" id="ARBA00023180"/>
    </source>
</evidence>
<dbReference type="PROSITE" id="PS51362">
    <property type="entry name" value="TGF_BETA_2"/>
    <property type="match status" value="1"/>
</dbReference>
<dbReference type="Gene3D" id="2.60.120.970">
    <property type="match status" value="1"/>
</dbReference>
<dbReference type="GO" id="GO:0005179">
    <property type="term" value="F:hormone activity"/>
    <property type="evidence" value="ECO:0007669"/>
    <property type="project" value="UniProtKB-KW"/>
</dbReference>
<keyword evidence="6" id="KW-0732">Signal</keyword>
<evidence type="ECO:0000256" key="4">
    <source>
        <dbReference type="ARBA" id="ARBA00022525"/>
    </source>
</evidence>
<dbReference type="GO" id="GO:0005125">
    <property type="term" value="F:cytokine activity"/>
    <property type="evidence" value="ECO:0007669"/>
    <property type="project" value="TreeGrafter"/>
</dbReference>
<dbReference type="GO" id="GO:0005615">
    <property type="term" value="C:extracellular space"/>
    <property type="evidence" value="ECO:0007669"/>
    <property type="project" value="TreeGrafter"/>
</dbReference>
<evidence type="ECO:0000259" key="13">
    <source>
        <dbReference type="PROSITE" id="PS51362"/>
    </source>
</evidence>
<reference evidence="15" key="2">
    <citation type="submission" date="2019-02" db="EMBL/GenBank/DDBJ databases">
        <title>Opniocepnalus argus Var Kimnra genome.</title>
        <authorList>
            <person name="Zhou C."/>
            <person name="Xiao S."/>
        </authorList>
    </citation>
    <scope>NUCLEOTIDE SEQUENCE [LARGE SCALE GENOMIC DNA]</scope>
</reference>
<dbReference type="EMBL" id="CM015730">
    <property type="protein sequence ID" value="KAF3703911.1"/>
    <property type="molecule type" value="Genomic_DNA"/>
</dbReference>
<sequence>MDRRVTGEIQVIQEFPPWYVRHEEGREGKRNPSFTPLGAQRREGRNKEKEREKRGREEAGRSISQSRPAANQGTPVIMSFLPLLSWTILVLVQSCGSTSGTASKPPPRSLTVHPHHQLLPDVASSSTCPSCALARMRRNEGGTAEDDMLGHEEETAQQDVVEAVKRHILNMLHLQERPNITRPVPRAALLNALRKLHVGRVAEDGSVQIEGEEEVRGRGGRGGGGAGGGRGGAATAAAAHAGESGDAQETTEIITFAEAGESQGVVNFVLSKEGGDLSLVEQANVWLFLRLAKTNRSRAKVTIRLFQQRHLPSGHTSPPQDDIPLAEKTVDTRRSGWHTFPVSAAVQMLLESSESMTLSLRVSCPLCADAGATLVLVSGSSDASQRSNQREQSHRPFLMAVVRQGDGIDSRRRRKRGLECDGKVRVCCKRQFYVNFKDIGWNDWIIAPPGYHANYCEGECPSHVASIAGSTLSFHSTVISHYRMRGYSPFQNLRSCCVPTRLRAMSMLYYNEEQKIIKKDIQNMIVEECGCS</sequence>
<dbReference type="FunFam" id="2.10.90.10:FF:000005">
    <property type="entry name" value="Inhibin beta A chain"/>
    <property type="match status" value="1"/>
</dbReference>
<keyword evidence="7 11" id="KW-0339">Growth factor</keyword>
<evidence type="ECO:0000256" key="1">
    <source>
        <dbReference type="ARBA" id="ARBA00002588"/>
    </source>
</evidence>
<dbReference type="Pfam" id="PF00688">
    <property type="entry name" value="TGFb_propeptide"/>
    <property type="match status" value="1"/>
</dbReference>
<dbReference type="SMART" id="SM00204">
    <property type="entry name" value="TGFB"/>
    <property type="match status" value="1"/>
</dbReference>